<gene>
    <name evidence="1" type="ORF">TAV2_LOCUS8931</name>
</gene>
<accession>A0AAU9RZ29</accession>
<proteinExistence type="predicted"/>
<feature type="non-terminal residue" evidence="1">
    <location>
        <position position="58"/>
    </location>
</feature>
<protein>
    <recommendedName>
        <fullName evidence="3">Ycf15</fullName>
    </recommendedName>
</protein>
<evidence type="ECO:0008006" key="3">
    <source>
        <dbReference type="Google" id="ProtNLM"/>
    </source>
</evidence>
<organism evidence="1 2">
    <name type="scientific">Thlaspi arvense</name>
    <name type="common">Field penny-cress</name>
    <dbReference type="NCBI Taxonomy" id="13288"/>
    <lineage>
        <taxon>Eukaryota</taxon>
        <taxon>Viridiplantae</taxon>
        <taxon>Streptophyta</taxon>
        <taxon>Embryophyta</taxon>
        <taxon>Tracheophyta</taxon>
        <taxon>Spermatophyta</taxon>
        <taxon>Magnoliopsida</taxon>
        <taxon>eudicotyledons</taxon>
        <taxon>Gunneridae</taxon>
        <taxon>Pentapetalae</taxon>
        <taxon>rosids</taxon>
        <taxon>malvids</taxon>
        <taxon>Brassicales</taxon>
        <taxon>Brassicaceae</taxon>
        <taxon>Thlaspideae</taxon>
        <taxon>Thlaspi</taxon>
    </lineage>
</organism>
<evidence type="ECO:0000313" key="1">
    <source>
        <dbReference type="EMBL" id="CAH2053461.1"/>
    </source>
</evidence>
<evidence type="ECO:0000313" key="2">
    <source>
        <dbReference type="Proteomes" id="UP000836841"/>
    </source>
</evidence>
<sequence>MMRMNLRPESTLLESICIKKFIKMKQRDLMATGHFSSLMFQAWLTFRLLRPKGKRKGV</sequence>
<keyword evidence="2" id="KW-1185">Reference proteome</keyword>
<name>A0AAU9RZ29_THLAR</name>
<reference evidence="1 2" key="1">
    <citation type="submission" date="2022-03" db="EMBL/GenBank/DDBJ databases">
        <authorList>
            <person name="Nunn A."/>
            <person name="Chopra R."/>
            <person name="Nunn A."/>
            <person name="Contreras Garrido A."/>
        </authorList>
    </citation>
    <scope>NUCLEOTIDE SEQUENCE [LARGE SCALE GENOMIC DNA]</scope>
</reference>
<dbReference type="Proteomes" id="UP000836841">
    <property type="component" value="Chromosome 3"/>
</dbReference>
<dbReference type="EMBL" id="OU466859">
    <property type="protein sequence ID" value="CAH2053461.1"/>
    <property type="molecule type" value="Genomic_DNA"/>
</dbReference>
<dbReference type="AlphaFoldDB" id="A0AAU9RZ29"/>